<keyword evidence="2" id="KW-1185">Reference proteome</keyword>
<evidence type="ECO:0000313" key="2">
    <source>
        <dbReference type="Proteomes" id="UP001241169"/>
    </source>
</evidence>
<accession>A0ABQ9SSK3</accession>
<proteinExistence type="predicted"/>
<dbReference type="Proteomes" id="UP001241169">
    <property type="component" value="Unassembled WGS sequence"/>
</dbReference>
<dbReference type="EMBL" id="MOPA01000004">
    <property type="protein sequence ID" value="KAK1542502.1"/>
    <property type="molecule type" value="Genomic_DNA"/>
</dbReference>
<name>A0ABQ9SSK3_9PEZI</name>
<dbReference type="RefSeq" id="XP_060351631.1">
    <property type="nucleotide sequence ID" value="XM_060490165.1"/>
</dbReference>
<dbReference type="GeneID" id="85374064"/>
<sequence length="164" mass="18319">LDWTPSTVQTPQSRNDVLWSAARSCNIRLLNHTCHHRHSIFQPPLPVPRPQTQYNSSNPRVKWLKLMLYGSEVGGGTNSPRDRPHGSSQIRLASQLGSTKAPGVPASFPELVPKLIDVHVRVRLRHNFHAIISAAFSLALSYPLDLPMIPFSCLCHSPHPFPRS</sequence>
<protein>
    <submittedName>
        <fullName evidence="1">Uncharacterized protein</fullName>
    </submittedName>
</protein>
<organism evidence="1 2">
    <name type="scientific">Colletotrichum paranaense</name>
    <dbReference type="NCBI Taxonomy" id="1914294"/>
    <lineage>
        <taxon>Eukaryota</taxon>
        <taxon>Fungi</taxon>
        <taxon>Dikarya</taxon>
        <taxon>Ascomycota</taxon>
        <taxon>Pezizomycotina</taxon>
        <taxon>Sordariomycetes</taxon>
        <taxon>Hypocreomycetidae</taxon>
        <taxon>Glomerellales</taxon>
        <taxon>Glomerellaceae</taxon>
        <taxon>Colletotrichum</taxon>
        <taxon>Colletotrichum acutatum species complex</taxon>
    </lineage>
</organism>
<evidence type="ECO:0000313" key="1">
    <source>
        <dbReference type="EMBL" id="KAK1542502.1"/>
    </source>
</evidence>
<gene>
    <name evidence="1" type="ORF">CPAR01_05889</name>
</gene>
<comment type="caution">
    <text evidence="1">The sequence shown here is derived from an EMBL/GenBank/DDBJ whole genome shotgun (WGS) entry which is preliminary data.</text>
</comment>
<reference evidence="1 2" key="1">
    <citation type="submission" date="2016-10" db="EMBL/GenBank/DDBJ databases">
        <title>The genome sequence of Colletotrichum fioriniae PJ7.</title>
        <authorList>
            <person name="Baroncelli R."/>
        </authorList>
    </citation>
    <scope>NUCLEOTIDE SEQUENCE [LARGE SCALE GENOMIC DNA]</scope>
    <source>
        <strain evidence="1 2">IMI 384185</strain>
    </source>
</reference>
<feature type="non-terminal residue" evidence="1">
    <location>
        <position position="1"/>
    </location>
</feature>